<evidence type="ECO:0000313" key="1">
    <source>
        <dbReference type="EMBL" id="UTY39099.1"/>
    </source>
</evidence>
<name>A0ABY5I1A9_9FIRM</name>
<accession>A0ABY5I1A9</accession>
<dbReference type="RefSeq" id="WP_290139958.1">
    <property type="nucleotide sequence ID" value="NZ_CP101620.1"/>
</dbReference>
<reference evidence="1" key="1">
    <citation type="submission" date="2022-07" db="EMBL/GenBank/DDBJ databases">
        <title>Faecal culturing of patients with breast cancer.</title>
        <authorList>
            <person name="Teng N.M.Y."/>
            <person name="Kiu R."/>
            <person name="Evans R."/>
            <person name="Baker D.J."/>
            <person name="Zenner C."/>
            <person name="Robinson S.D."/>
            <person name="Hall L.J."/>
        </authorList>
    </citation>
    <scope>NUCLEOTIDE SEQUENCE</scope>
    <source>
        <strain evidence="1">LH1062</strain>
    </source>
</reference>
<dbReference type="EMBL" id="CP101620">
    <property type="protein sequence ID" value="UTY39099.1"/>
    <property type="molecule type" value="Genomic_DNA"/>
</dbReference>
<gene>
    <name evidence="1" type="ORF">NMU03_16255</name>
</gene>
<protein>
    <submittedName>
        <fullName evidence="1">Uncharacterized protein</fullName>
    </submittedName>
</protein>
<keyword evidence="2" id="KW-1185">Reference proteome</keyword>
<proteinExistence type="predicted"/>
<evidence type="ECO:0000313" key="2">
    <source>
        <dbReference type="Proteomes" id="UP001060112"/>
    </source>
</evidence>
<organism evidence="1 2">
    <name type="scientific">Allocoprobacillus halotolerans</name>
    <dbReference type="NCBI Taxonomy" id="2944914"/>
    <lineage>
        <taxon>Bacteria</taxon>
        <taxon>Bacillati</taxon>
        <taxon>Bacillota</taxon>
        <taxon>Erysipelotrichia</taxon>
        <taxon>Erysipelotrichales</taxon>
        <taxon>Erysipelotrichaceae</taxon>
        <taxon>Allocoprobacillus</taxon>
    </lineage>
</organism>
<sequence length="299" mass="34868">MSDIYSILNQTKKESPQRLPKEEFIEKIKQQKNSLYEMSEMQVMKVISEPSSYIHYLSMLAQLDYTVANTLLVMAQKPDAMMLKDSEHWRKDKHYIKKGEKGIQILEPQGEYERPDGSVGTNYAVKYVFDVSQINGKIKVNQPFMSTENIFTGLTYNAPVHLFNDDAFVSHHSVLYSPAEKTIFYRSHLSENELVEGMIREFCYAEFDQQYTNFDRQRDHFIVESSAYILCSKLGVKVSNMEFANEVSQYFSGMDARKVKEELTNIKDLSNDVYSRIERGIYKTHQQSLETSQPSREMR</sequence>
<dbReference type="Proteomes" id="UP001060112">
    <property type="component" value="Chromosome"/>
</dbReference>